<dbReference type="EMBL" id="QNUG01000001">
    <property type="protein sequence ID" value="REC73180.1"/>
    <property type="molecule type" value="Genomic_DNA"/>
</dbReference>
<dbReference type="RefSeq" id="WP_116031301.1">
    <property type="nucleotide sequence ID" value="NZ_JBHLVV010000109.1"/>
</dbReference>
<keyword evidence="2" id="KW-1185">Reference proteome</keyword>
<accession>A0A3D9D5B4</accession>
<gene>
    <name evidence="1" type="ORF">DRF58_00015</name>
</gene>
<dbReference type="Proteomes" id="UP000256326">
    <property type="component" value="Unassembled WGS sequence"/>
</dbReference>
<name>A0A3D9D5B4_9FLAO</name>
<dbReference type="AlphaFoldDB" id="A0A3D9D5B4"/>
<protein>
    <submittedName>
        <fullName evidence="1">Uncharacterized protein</fullName>
    </submittedName>
</protein>
<evidence type="ECO:0000313" key="2">
    <source>
        <dbReference type="Proteomes" id="UP000256326"/>
    </source>
</evidence>
<proteinExistence type="predicted"/>
<sequence>MNNETFGITFQYAICKQYKLENNISLERVNNDLLERFINSKMIPKIFRGRKPIKYLSDSKEFTSPFIKRCPHNFLLANDETFSVRTFQGNGKMFAPKVVGQAGDETFNHFFGHLSSEEISRKNFKEFCLNHIDEMLPIIVDYALVSDYNCWFYIKDNHFNYEILKRDDLPELTFDIKNFSFTKPTAKEWIESNTIKYKGRTVLELQLHTNRAGYKIRLHRENFPLLLKIEKEINNSLLGDTAELAICNVFELDSGANNDRLLNNSDRIILKAFEKHYTQNKTNLFPLKPIKYSGTEKRERGGYSKSGVDFFLEKNATLSVKTNKSKSFKVCPPEVGQPSPKTFDLHFSEKGWYDGNMNEEKFRNLVRDKEKLCLLLSEYVKFLNECDYILWSLFLNENNINSKLVGKSDLENITFNPKLIDYSNDFTEKSSVTIKYGQNSISLGEFQVHSARNSLKFRFNFNNLLSV</sequence>
<dbReference type="OrthoDB" id="1394543at2"/>
<reference evidence="1 2" key="1">
    <citation type="journal article" date="2006" name="Int. J. Syst. Evol. Microbiol.">
        <title>Chryseobacterium hispanicum sp. nov., isolated from the drinking water distribution system of Sevilla, Spain.</title>
        <authorList>
            <person name="Gallego V."/>
            <person name="Garcia M.T."/>
            <person name="Ventosa A."/>
        </authorList>
    </citation>
    <scope>NUCLEOTIDE SEQUENCE [LARGE SCALE GENOMIC DNA]</scope>
    <source>
        <strain evidence="1 2">KCTC 22104</strain>
    </source>
</reference>
<evidence type="ECO:0000313" key="1">
    <source>
        <dbReference type="EMBL" id="REC73180.1"/>
    </source>
</evidence>
<organism evidence="1 2">
    <name type="scientific">Epilithonimonas hispanica</name>
    <dbReference type="NCBI Taxonomy" id="358687"/>
    <lineage>
        <taxon>Bacteria</taxon>
        <taxon>Pseudomonadati</taxon>
        <taxon>Bacteroidota</taxon>
        <taxon>Flavobacteriia</taxon>
        <taxon>Flavobacteriales</taxon>
        <taxon>Weeksellaceae</taxon>
        <taxon>Chryseobacterium group</taxon>
        <taxon>Epilithonimonas</taxon>
    </lineage>
</organism>
<comment type="caution">
    <text evidence="1">The sequence shown here is derived from an EMBL/GenBank/DDBJ whole genome shotgun (WGS) entry which is preliminary data.</text>
</comment>